<evidence type="ECO:0000313" key="1">
    <source>
        <dbReference type="EMBL" id="PHU38411.1"/>
    </source>
</evidence>
<reference evidence="1 2" key="1">
    <citation type="submission" date="2017-10" db="EMBL/GenBank/DDBJ databases">
        <title>Resolving the taxonomy of Roseburia spp., Eubacterium rectale and Agathobacter spp. through phylogenomic analysis.</title>
        <authorList>
            <person name="Sheridan P.O."/>
            <person name="Walker A.W."/>
            <person name="Duncan S.H."/>
            <person name="Scott K.P."/>
            <person name="Toole P.W.O."/>
            <person name="Luis P."/>
            <person name="Flint H.J."/>
        </authorList>
    </citation>
    <scope>NUCLEOTIDE SEQUENCE [LARGE SCALE GENOMIC DNA]</scope>
    <source>
        <strain evidence="1 2">JK623</strain>
    </source>
</reference>
<comment type="caution">
    <text evidence="1">The sequence shown here is derived from an EMBL/GenBank/DDBJ whole genome shotgun (WGS) entry which is preliminary data.</text>
</comment>
<gene>
    <name evidence="1" type="ORF">CSX02_03030</name>
</gene>
<proteinExistence type="predicted"/>
<accession>A0A2G3E5D0</accession>
<reference evidence="1 2" key="2">
    <citation type="submission" date="2017-10" db="EMBL/GenBank/DDBJ databases">
        <authorList>
            <person name="Banno H."/>
            <person name="Chua N.-H."/>
        </authorList>
    </citation>
    <scope>NUCLEOTIDE SEQUENCE [LARGE SCALE GENOMIC DNA]</scope>
    <source>
        <strain evidence="1 2">JK623</strain>
    </source>
</reference>
<organism evidence="1 2">
    <name type="scientific">Agathobacter ruminis</name>
    <dbReference type="NCBI Taxonomy" id="1712665"/>
    <lineage>
        <taxon>Bacteria</taxon>
        <taxon>Bacillati</taxon>
        <taxon>Bacillota</taxon>
        <taxon>Clostridia</taxon>
        <taxon>Lachnospirales</taxon>
        <taxon>Lachnospiraceae</taxon>
        <taxon>Agathobacter</taxon>
    </lineage>
</organism>
<dbReference type="RefSeq" id="WP_099385580.1">
    <property type="nucleotide sequence ID" value="NZ_JANSWH010000090.1"/>
</dbReference>
<dbReference type="AlphaFoldDB" id="A0A2G3E5D0"/>
<protein>
    <submittedName>
        <fullName evidence="1">Uncharacterized protein</fullName>
    </submittedName>
</protein>
<name>A0A2G3E5D0_9FIRM</name>
<dbReference type="Proteomes" id="UP000224563">
    <property type="component" value="Unassembled WGS sequence"/>
</dbReference>
<keyword evidence="2" id="KW-1185">Reference proteome</keyword>
<evidence type="ECO:0000313" key="2">
    <source>
        <dbReference type="Proteomes" id="UP000224563"/>
    </source>
</evidence>
<sequence>MDQIKPRKNPSREACEATIKRILMTEVLEHGSNKTFRFASDFMNYFESLYPPSPGLTKQVQRAVKAMDMPKDEHGYFIVNKTNDQVGQDKEIKRIFSSAHVSVNTMEKAEPLFLHVDENAKDYLFHLLLESETFKGKFLTLFPVSGGIMIYTETRNQLVMLLNSLTI</sequence>
<dbReference type="EMBL" id="PDYG01000009">
    <property type="protein sequence ID" value="PHU38411.1"/>
    <property type="molecule type" value="Genomic_DNA"/>
</dbReference>